<feature type="domain" description="HTH cro/C1-type" evidence="2">
    <location>
        <begin position="8"/>
        <end position="62"/>
    </location>
</feature>
<dbReference type="AlphaFoldDB" id="A0A369B419"/>
<dbReference type="CDD" id="cd00093">
    <property type="entry name" value="HTH_XRE"/>
    <property type="match status" value="1"/>
</dbReference>
<reference evidence="3 4" key="1">
    <citation type="submission" date="2018-07" db="EMBL/GenBank/DDBJ databases">
        <title>Genomic Encyclopedia of Type Strains, Phase IV (KMG-IV): sequencing the most valuable type-strain genomes for metagenomic binning, comparative biology and taxonomic classification.</title>
        <authorList>
            <person name="Goeker M."/>
        </authorList>
    </citation>
    <scope>NUCLEOTIDE SEQUENCE [LARGE SCALE GENOMIC DNA]</scope>
    <source>
        <strain evidence="3 4">DSM 27016</strain>
    </source>
</reference>
<sequence length="126" mass="14334">MSVFAERLRNLREKQGQTQVQVGKAVGKSREAVTKYEMGQREPDLHAITSIARYFNVSADYILGITDQLDSNHKQEGLDEVSLSGKECKDNEEFVPYFKLALKIKNSGVGLKEVEEFVDKLIKQKR</sequence>
<dbReference type="Gene3D" id="1.10.260.40">
    <property type="entry name" value="lambda repressor-like DNA-binding domains"/>
    <property type="match status" value="1"/>
</dbReference>
<dbReference type="RefSeq" id="WP_114297846.1">
    <property type="nucleotide sequence ID" value="NZ_QPJT01000011.1"/>
</dbReference>
<protein>
    <submittedName>
        <fullName evidence="3">Transcriptional regulator with XRE-family HTH domain</fullName>
    </submittedName>
</protein>
<dbReference type="OrthoDB" id="1766270at2"/>
<dbReference type="PANTHER" id="PTHR46558:SF11">
    <property type="entry name" value="HTH-TYPE TRANSCRIPTIONAL REGULATOR XRE"/>
    <property type="match status" value="1"/>
</dbReference>
<dbReference type="Pfam" id="PF01381">
    <property type="entry name" value="HTH_3"/>
    <property type="match status" value="1"/>
</dbReference>
<dbReference type="EMBL" id="QPJT01000011">
    <property type="protein sequence ID" value="RCX16292.1"/>
    <property type="molecule type" value="Genomic_DNA"/>
</dbReference>
<dbReference type="InterPro" id="IPR001387">
    <property type="entry name" value="Cro/C1-type_HTH"/>
</dbReference>
<dbReference type="SUPFAM" id="SSF47413">
    <property type="entry name" value="lambda repressor-like DNA-binding domains"/>
    <property type="match status" value="1"/>
</dbReference>
<evidence type="ECO:0000313" key="4">
    <source>
        <dbReference type="Proteomes" id="UP000253034"/>
    </source>
</evidence>
<dbReference type="PROSITE" id="PS50943">
    <property type="entry name" value="HTH_CROC1"/>
    <property type="match status" value="1"/>
</dbReference>
<keyword evidence="4" id="KW-1185">Reference proteome</keyword>
<dbReference type="GO" id="GO:0003677">
    <property type="term" value="F:DNA binding"/>
    <property type="evidence" value="ECO:0007669"/>
    <property type="project" value="UniProtKB-KW"/>
</dbReference>
<proteinExistence type="predicted"/>
<comment type="caution">
    <text evidence="3">The sequence shown here is derived from an EMBL/GenBank/DDBJ whole genome shotgun (WGS) entry which is preliminary data.</text>
</comment>
<dbReference type="InterPro" id="IPR010982">
    <property type="entry name" value="Lambda_DNA-bd_dom_sf"/>
</dbReference>
<name>A0A369B419_9FIRM</name>
<gene>
    <name evidence="3" type="ORF">DFR58_11136</name>
</gene>
<dbReference type="PANTHER" id="PTHR46558">
    <property type="entry name" value="TRACRIPTIONAL REGULATORY PROTEIN-RELATED-RELATED"/>
    <property type="match status" value="1"/>
</dbReference>
<evidence type="ECO:0000313" key="3">
    <source>
        <dbReference type="EMBL" id="RCX16292.1"/>
    </source>
</evidence>
<evidence type="ECO:0000256" key="1">
    <source>
        <dbReference type="ARBA" id="ARBA00023125"/>
    </source>
</evidence>
<dbReference type="Proteomes" id="UP000253034">
    <property type="component" value="Unassembled WGS sequence"/>
</dbReference>
<keyword evidence="1" id="KW-0238">DNA-binding</keyword>
<organism evidence="3 4">
    <name type="scientific">Anaerobacterium chartisolvens</name>
    <dbReference type="NCBI Taxonomy" id="1297424"/>
    <lineage>
        <taxon>Bacteria</taxon>
        <taxon>Bacillati</taxon>
        <taxon>Bacillota</taxon>
        <taxon>Clostridia</taxon>
        <taxon>Eubacteriales</taxon>
        <taxon>Oscillospiraceae</taxon>
        <taxon>Anaerobacterium</taxon>
    </lineage>
</organism>
<accession>A0A369B419</accession>
<dbReference type="SMART" id="SM00530">
    <property type="entry name" value="HTH_XRE"/>
    <property type="match status" value="1"/>
</dbReference>
<evidence type="ECO:0000259" key="2">
    <source>
        <dbReference type="PROSITE" id="PS50943"/>
    </source>
</evidence>